<reference evidence="1" key="1">
    <citation type="submission" date="2021-03" db="EMBL/GenBank/DDBJ databases">
        <title>Streptomyces poriferae sp. nov., a novel marine sponge-derived Actinobacteria species with anti-MRSA activity.</title>
        <authorList>
            <person name="Sandoval-Powers M."/>
            <person name="Kralova S."/>
            <person name="Nguyen G.-S."/>
            <person name="Fawwal D."/>
            <person name="Degnes K."/>
            <person name="Klinkenberg G."/>
            <person name="Sletta H."/>
            <person name="Wentzel A."/>
            <person name="Liles M.R."/>
        </authorList>
    </citation>
    <scope>NUCLEOTIDE SEQUENCE</scope>
    <source>
        <strain evidence="1">DSM 41794</strain>
    </source>
</reference>
<accession>A0A939FGW1</accession>
<feature type="non-terminal residue" evidence="1">
    <location>
        <position position="1"/>
    </location>
</feature>
<evidence type="ECO:0000313" key="1">
    <source>
        <dbReference type="EMBL" id="MBO0517916.1"/>
    </source>
</evidence>
<keyword evidence="1" id="KW-0378">Hydrolase</keyword>
<comment type="caution">
    <text evidence="1">The sequence shown here is derived from an EMBL/GenBank/DDBJ whole genome shotgun (WGS) entry which is preliminary data.</text>
</comment>
<evidence type="ECO:0000313" key="2">
    <source>
        <dbReference type="Proteomes" id="UP000664167"/>
    </source>
</evidence>
<dbReference type="GO" id="GO:0005975">
    <property type="term" value="P:carbohydrate metabolic process"/>
    <property type="evidence" value="ECO:0007669"/>
    <property type="project" value="InterPro"/>
</dbReference>
<name>A0A939FGW1_9ACTN</name>
<dbReference type="Gene3D" id="3.20.20.300">
    <property type="entry name" value="Glycoside hydrolase, family 3, N-terminal domain"/>
    <property type="match status" value="1"/>
</dbReference>
<dbReference type="EMBL" id="JAFLRJ010000990">
    <property type="protein sequence ID" value="MBO0517916.1"/>
    <property type="molecule type" value="Genomic_DNA"/>
</dbReference>
<dbReference type="GO" id="GO:0004553">
    <property type="term" value="F:hydrolase activity, hydrolyzing O-glycosyl compounds"/>
    <property type="evidence" value="ECO:0007669"/>
    <property type="project" value="InterPro"/>
</dbReference>
<sequence length="77" mass="8311">PWQDPALPAPVRAADLLSRMTPQEKTAQLYSVWPGSTADGEDVAPLQHEVSEEVDLDALLPYGLGQLTRPFGTAPVE</sequence>
<organism evidence="1 2">
    <name type="scientific">Streptomyces beijiangensis</name>
    <dbReference type="NCBI Taxonomy" id="163361"/>
    <lineage>
        <taxon>Bacteria</taxon>
        <taxon>Bacillati</taxon>
        <taxon>Actinomycetota</taxon>
        <taxon>Actinomycetes</taxon>
        <taxon>Kitasatosporales</taxon>
        <taxon>Streptomycetaceae</taxon>
        <taxon>Streptomyces</taxon>
    </lineage>
</organism>
<gene>
    <name evidence="1" type="ORF">J0695_40220</name>
</gene>
<dbReference type="Proteomes" id="UP000664167">
    <property type="component" value="Unassembled WGS sequence"/>
</dbReference>
<dbReference type="AlphaFoldDB" id="A0A939FGW1"/>
<dbReference type="InterPro" id="IPR036962">
    <property type="entry name" value="Glyco_hydro_3_N_sf"/>
</dbReference>
<keyword evidence="2" id="KW-1185">Reference proteome</keyword>
<proteinExistence type="predicted"/>
<protein>
    <submittedName>
        <fullName evidence="1">Glycosyl hydrolase</fullName>
    </submittedName>
</protein>
<feature type="non-terminal residue" evidence="1">
    <location>
        <position position="77"/>
    </location>
</feature>